<dbReference type="Proteomes" id="UP001164965">
    <property type="component" value="Chromosome"/>
</dbReference>
<evidence type="ECO:0000256" key="1">
    <source>
        <dbReference type="ARBA" id="ARBA00009600"/>
    </source>
</evidence>
<dbReference type="Gene3D" id="3.40.1740.10">
    <property type="entry name" value="VC0467-like"/>
    <property type="match status" value="1"/>
</dbReference>
<dbReference type="EMBL" id="CP110615">
    <property type="protein sequence ID" value="UZJ24704.1"/>
    <property type="molecule type" value="Genomic_DNA"/>
</dbReference>
<comment type="similarity">
    <text evidence="1 2">Belongs to the UPF0301 (AlgH) family.</text>
</comment>
<proteinExistence type="inferred from homology"/>
<sequence length="192" mass="20347">MPPASAPPVEPGSLLVSATALTEATFRRTVVYVVDHSVEGTVGVVLNRPSDTAVHDVLPAWSEHAVRPRALFVGGPVTRDSALCLGTVRVGCSAEGVRGLRPVQGRVVLVDLDGDPSELAPLLDGVRVFVGYAGWSAGQLDGELARGDWLVLASLPTDVLEPGRVDLWGRVLRRQPMPVALLASHPLETDRN</sequence>
<gene>
    <name evidence="3" type="ORF">RHODO2019_16570</name>
</gene>
<dbReference type="SUPFAM" id="SSF143456">
    <property type="entry name" value="VC0467-like"/>
    <property type="match status" value="1"/>
</dbReference>
<evidence type="ECO:0000313" key="3">
    <source>
        <dbReference type="EMBL" id="UZJ24704.1"/>
    </source>
</evidence>
<organism evidence="3 4">
    <name type="scientific">Rhodococcus antarcticus</name>
    <dbReference type="NCBI Taxonomy" id="2987751"/>
    <lineage>
        <taxon>Bacteria</taxon>
        <taxon>Bacillati</taxon>
        <taxon>Actinomycetota</taxon>
        <taxon>Actinomycetes</taxon>
        <taxon>Mycobacteriales</taxon>
        <taxon>Nocardiaceae</taxon>
        <taxon>Rhodococcus</taxon>
    </lineage>
</organism>
<dbReference type="NCBIfam" id="NF001269">
    <property type="entry name" value="PRK00228.2-1"/>
    <property type="match status" value="1"/>
</dbReference>
<dbReference type="Pfam" id="PF02622">
    <property type="entry name" value="DUF179"/>
    <property type="match status" value="1"/>
</dbReference>
<keyword evidence="4" id="KW-1185">Reference proteome</keyword>
<evidence type="ECO:0000313" key="4">
    <source>
        <dbReference type="Proteomes" id="UP001164965"/>
    </source>
</evidence>
<dbReference type="RefSeq" id="WP_265382810.1">
    <property type="nucleotide sequence ID" value="NZ_CP110615.1"/>
</dbReference>
<protein>
    <recommendedName>
        <fullName evidence="2">UPF0301 protein RHODO2019_16570</fullName>
    </recommendedName>
</protein>
<accession>A0ABY6NZ74</accession>
<dbReference type="PANTHER" id="PTHR30327">
    <property type="entry name" value="UNCHARACTERIZED PROTEIN YQGE"/>
    <property type="match status" value="1"/>
</dbReference>
<dbReference type="NCBIfam" id="NF001272">
    <property type="entry name" value="PRK00228.2-4"/>
    <property type="match status" value="1"/>
</dbReference>
<dbReference type="PANTHER" id="PTHR30327:SF1">
    <property type="entry name" value="UPF0301 PROTEIN YQGE"/>
    <property type="match status" value="1"/>
</dbReference>
<dbReference type="HAMAP" id="MF_00758">
    <property type="entry name" value="UPF0301"/>
    <property type="match status" value="1"/>
</dbReference>
<name>A0ABY6NZ74_9NOCA</name>
<dbReference type="InterPro" id="IPR003774">
    <property type="entry name" value="AlgH-like"/>
</dbReference>
<reference evidence="3" key="1">
    <citation type="submission" date="2022-10" db="EMBL/GenBank/DDBJ databases">
        <title>Rhodococcus sp.75.</title>
        <authorList>
            <person name="Sun M."/>
        </authorList>
    </citation>
    <scope>NUCLEOTIDE SEQUENCE</scope>
    <source>
        <strain evidence="3">75</strain>
    </source>
</reference>
<evidence type="ECO:0000256" key="2">
    <source>
        <dbReference type="HAMAP-Rule" id="MF_00758"/>
    </source>
</evidence>